<feature type="compositionally biased region" description="Low complexity" evidence="1">
    <location>
        <begin position="373"/>
        <end position="384"/>
    </location>
</feature>
<evidence type="ECO:0000313" key="5">
    <source>
        <dbReference type="EMBL" id="WPA96529.1"/>
    </source>
</evidence>
<dbReference type="SUPFAM" id="SSF49899">
    <property type="entry name" value="Concanavalin A-like lectins/glucanases"/>
    <property type="match status" value="1"/>
</dbReference>
<feature type="domain" description="GH16" evidence="3">
    <location>
        <begin position="23"/>
        <end position="293"/>
    </location>
</feature>
<dbReference type="InterPro" id="IPR050546">
    <property type="entry name" value="Glycosyl_Hydrlase_16"/>
</dbReference>
<dbReference type="PANTHER" id="PTHR10963:SF24">
    <property type="entry name" value="GLYCOSIDASE C21B10.07-RELATED"/>
    <property type="match status" value="1"/>
</dbReference>
<sequence>MGTTFVALLVLRLAVAISAVPYTLQTNLSGPTFFDAFDFWTQYDPTYAQPKAGLLYENRADQVTSFGFVEYIDRGAAQALQMLHVTDGVAYFGADAVQMYDPYANKGRKSLRLSTKQTFNHGLFIIDLSHMPSSVCGIWPAIWMLGNGPLPWPAYGELDIIEYTNDASHGLFAMHTAPNCTIAGSGQTGTLLTNDCGEDQGYKGCNISPNMPNTFFPRTAVIPPAVLALNPNPDEFGTPVANFGGSCNIDEHFSNMQLIFNIDFCGTWAGPTFNSNTSCPVMDPSNQWTSCNIYVGNNPQAFKEAYFAVNSILVHQSATANVPESSSVPSVVPAESTRSVSASGAEGRPTTSSTSNTPTAGSAVPSDTAANQSSSISTPSPTLLGDTSPVGASTEIVVETSTVIVTVAPPPRPSLA</sequence>
<reference evidence="5 7" key="2">
    <citation type="submission" date="2023-09" db="EMBL/GenBank/DDBJ databases">
        <title>Complete-Gapless Cercospora beticola genome.</title>
        <authorList>
            <person name="Wyatt N.A."/>
            <person name="Spanner R.E."/>
            <person name="Bolton M.D."/>
        </authorList>
    </citation>
    <scope>NUCLEOTIDE SEQUENCE [LARGE SCALE GENOMIC DNA]</scope>
    <source>
        <strain evidence="5">Cb09-40</strain>
    </source>
</reference>
<accession>A0A2G5ICV7</accession>
<dbReference type="InterPro" id="IPR013320">
    <property type="entry name" value="ConA-like_dom_sf"/>
</dbReference>
<evidence type="ECO:0000256" key="2">
    <source>
        <dbReference type="SAM" id="SignalP"/>
    </source>
</evidence>
<evidence type="ECO:0000259" key="3">
    <source>
        <dbReference type="PROSITE" id="PS51762"/>
    </source>
</evidence>
<dbReference type="Proteomes" id="UP000230605">
    <property type="component" value="Chromosome 1"/>
</dbReference>
<evidence type="ECO:0000256" key="1">
    <source>
        <dbReference type="SAM" id="MobiDB-lite"/>
    </source>
</evidence>
<feature type="compositionally biased region" description="Low complexity" evidence="1">
    <location>
        <begin position="323"/>
        <end position="333"/>
    </location>
</feature>
<organism evidence="4 6">
    <name type="scientific">Cercospora beticola</name>
    <name type="common">Sugarbeet leaf spot fungus</name>
    <dbReference type="NCBI Taxonomy" id="122368"/>
    <lineage>
        <taxon>Eukaryota</taxon>
        <taxon>Fungi</taxon>
        <taxon>Dikarya</taxon>
        <taxon>Ascomycota</taxon>
        <taxon>Pezizomycotina</taxon>
        <taxon>Dothideomycetes</taxon>
        <taxon>Dothideomycetidae</taxon>
        <taxon>Mycosphaerellales</taxon>
        <taxon>Mycosphaerellaceae</taxon>
        <taxon>Cercospora</taxon>
    </lineage>
</organism>
<reference evidence="4 6" key="1">
    <citation type="submission" date="2015-10" db="EMBL/GenBank/DDBJ databases">
        <title>The cercosporin biosynthetic gene cluster was horizontally transferred to several fungal lineages and shown to be expanded in Cercospora beticola based on microsynteny with recipient genomes.</title>
        <authorList>
            <person name="De Jonge R."/>
            <person name="Ebert M.K."/>
            <person name="Suttle J.C."/>
            <person name="Jurick Ii W.M."/>
            <person name="Secor G.A."/>
            <person name="Thomma B.P."/>
            <person name="Van De Peer Y."/>
            <person name="Bolton M.D."/>
        </authorList>
    </citation>
    <scope>NUCLEOTIDE SEQUENCE [LARGE SCALE GENOMIC DNA]</scope>
    <source>
        <strain evidence="4 6">09-40</strain>
    </source>
</reference>
<evidence type="ECO:0000313" key="7">
    <source>
        <dbReference type="Proteomes" id="UP001302367"/>
    </source>
</evidence>
<keyword evidence="7" id="KW-1185">Reference proteome</keyword>
<gene>
    <name evidence="4" type="ORF">CB0940_01103</name>
    <name evidence="5" type="ORF">RHO25_001136</name>
</gene>
<dbReference type="PROSITE" id="PS51762">
    <property type="entry name" value="GH16_2"/>
    <property type="match status" value="1"/>
</dbReference>
<feature type="region of interest" description="Disordered" evidence="1">
    <location>
        <begin position="323"/>
        <end position="389"/>
    </location>
</feature>
<dbReference type="PANTHER" id="PTHR10963">
    <property type="entry name" value="GLYCOSYL HYDROLASE-RELATED"/>
    <property type="match status" value="1"/>
</dbReference>
<dbReference type="OrthoDB" id="192832at2759"/>
<protein>
    <submittedName>
        <fullName evidence="4">Putative endo-1,3(4)-beta-glucanase</fullName>
    </submittedName>
</protein>
<feature type="chain" id="PRO_5013807998" evidence="2">
    <location>
        <begin position="20"/>
        <end position="416"/>
    </location>
</feature>
<dbReference type="Pfam" id="PF26113">
    <property type="entry name" value="GH16_XgeA"/>
    <property type="match status" value="2"/>
</dbReference>
<dbReference type="GO" id="GO:0009251">
    <property type="term" value="P:glucan catabolic process"/>
    <property type="evidence" value="ECO:0007669"/>
    <property type="project" value="TreeGrafter"/>
</dbReference>
<dbReference type="GO" id="GO:0004553">
    <property type="term" value="F:hydrolase activity, hydrolyzing O-glycosyl compounds"/>
    <property type="evidence" value="ECO:0007669"/>
    <property type="project" value="InterPro"/>
</dbReference>
<dbReference type="EMBL" id="LKMD01000100">
    <property type="protein sequence ID" value="PIB02668.1"/>
    <property type="molecule type" value="Genomic_DNA"/>
</dbReference>
<name>A0A2G5ICV7_CERBT</name>
<dbReference type="AlphaFoldDB" id="A0A2G5ICV7"/>
<evidence type="ECO:0000313" key="4">
    <source>
        <dbReference type="EMBL" id="PIB02668.1"/>
    </source>
</evidence>
<feature type="signal peptide" evidence="2">
    <location>
        <begin position="1"/>
        <end position="19"/>
    </location>
</feature>
<proteinExistence type="predicted"/>
<dbReference type="Proteomes" id="UP001302367">
    <property type="component" value="Chromosome 1"/>
</dbReference>
<feature type="compositionally biased region" description="Low complexity" evidence="1">
    <location>
        <begin position="349"/>
        <end position="359"/>
    </location>
</feature>
<dbReference type="Gene3D" id="2.60.120.200">
    <property type="match status" value="2"/>
</dbReference>
<dbReference type="InterPro" id="IPR000757">
    <property type="entry name" value="Beta-glucanase-like"/>
</dbReference>
<keyword evidence="2" id="KW-0732">Signal</keyword>
<dbReference type="EMBL" id="CP134184">
    <property type="protein sequence ID" value="WPA96529.1"/>
    <property type="molecule type" value="Genomic_DNA"/>
</dbReference>
<evidence type="ECO:0000313" key="6">
    <source>
        <dbReference type="Proteomes" id="UP000230605"/>
    </source>
</evidence>